<comment type="caution">
    <text evidence="7">The sequence shown here is derived from an EMBL/GenBank/DDBJ whole genome shotgun (WGS) entry which is preliminary data.</text>
</comment>
<evidence type="ECO:0000259" key="6">
    <source>
        <dbReference type="Pfam" id="PF00135"/>
    </source>
</evidence>
<dbReference type="SUPFAM" id="SSF53474">
    <property type="entry name" value="alpha/beta-Hydrolases"/>
    <property type="match status" value="1"/>
</dbReference>
<dbReference type="PROSITE" id="PS00122">
    <property type="entry name" value="CARBOXYLESTERASE_B_1"/>
    <property type="match status" value="1"/>
</dbReference>
<keyword evidence="4" id="KW-0325">Glycoprotein</keyword>
<dbReference type="Proteomes" id="UP001075354">
    <property type="component" value="Chromosome 10"/>
</dbReference>
<dbReference type="InterPro" id="IPR002018">
    <property type="entry name" value="CarbesteraseB"/>
</dbReference>
<keyword evidence="2" id="KW-0719">Serine esterase</keyword>
<protein>
    <recommendedName>
        <fullName evidence="5">Carboxylic ester hydrolase</fullName>
        <ecNumber evidence="5">3.1.1.-</ecNumber>
    </recommendedName>
</protein>
<keyword evidence="3 5" id="KW-0378">Hydrolase</keyword>
<evidence type="ECO:0000313" key="8">
    <source>
        <dbReference type="Proteomes" id="UP001075354"/>
    </source>
</evidence>
<dbReference type="EMBL" id="JAPTSV010000010">
    <property type="protein sequence ID" value="KAJ1523369.1"/>
    <property type="molecule type" value="Genomic_DNA"/>
</dbReference>
<evidence type="ECO:0000256" key="1">
    <source>
        <dbReference type="ARBA" id="ARBA00005964"/>
    </source>
</evidence>
<evidence type="ECO:0000256" key="2">
    <source>
        <dbReference type="ARBA" id="ARBA00022487"/>
    </source>
</evidence>
<comment type="similarity">
    <text evidence="1 5">Belongs to the type-B carboxylesterase/lipase family.</text>
</comment>
<evidence type="ECO:0000256" key="3">
    <source>
        <dbReference type="ARBA" id="ARBA00022801"/>
    </source>
</evidence>
<dbReference type="InterPro" id="IPR029058">
    <property type="entry name" value="AB_hydrolase_fold"/>
</dbReference>
<organism evidence="7 8">
    <name type="scientific">Megalurothrips usitatus</name>
    <name type="common">bean blossom thrips</name>
    <dbReference type="NCBI Taxonomy" id="439358"/>
    <lineage>
        <taxon>Eukaryota</taxon>
        <taxon>Metazoa</taxon>
        <taxon>Ecdysozoa</taxon>
        <taxon>Arthropoda</taxon>
        <taxon>Hexapoda</taxon>
        <taxon>Insecta</taxon>
        <taxon>Pterygota</taxon>
        <taxon>Neoptera</taxon>
        <taxon>Paraneoptera</taxon>
        <taxon>Thysanoptera</taxon>
        <taxon>Terebrantia</taxon>
        <taxon>Thripoidea</taxon>
        <taxon>Thripidae</taxon>
        <taxon>Megalurothrips</taxon>
    </lineage>
</organism>
<reference evidence="7" key="1">
    <citation type="submission" date="2022-12" db="EMBL/GenBank/DDBJ databases">
        <title>Chromosome-level genome assembly of the bean flower thrips Megalurothrips usitatus.</title>
        <authorList>
            <person name="Ma L."/>
            <person name="Liu Q."/>
            <person name="Li H."/>
            <person name="Cai W."/>
        </authorList>
    </citation>
    <scope>NUCLEOTIDE SEQUENCE</scope>
    <source>
        <strain evidence="7">Cailab_2022a</strain>
    </source>
</reference>
<gene>
    <name evidence="7" type="ORF">ONE63_001236</name>
</gene>
<dbReference type="EC" id="3.1.1.-" evidence="5"/>
<dbReference type="Gene3D" id="3.40.50.1820">
    <property type="entry name" value="alpha/beta hydrolase"/>
    <property type="match status" value="1"/>
</dbReference>
<dbReference type="InterPro" id="IPR050309">
    <property type="entry name" value="Type-B_Carboxylest/Lipase"/>
</dbReference>
<sequence>MGADWSCKQRGETVALNVPWTRRTVLTSEPRELRGRGGGGHRGHLWGPCRVDPPWSVRGGAGRRGRGVCRRVCACVSRAREDAALPQGTQTEYDGVLFSSESVLGRVTPAPSSGVAWLVAAASDGDLFCSDPEATVKTGRLRGKTEYTPAGTKYHAFLGIPYAKPPVGPLRFKAPEPAEPWTGVRDASRVGNTCPQKLMLLSPEGVMARLKFMYGLVKMLPNLVQRTHWVLKQSEDCLYLNVYTPADAEGMKARPLRPVLFWIHGGGFQIADANPDLSAPELFLDKDVVVVTFNYRLGPLGFLSLGNADVPGNAGLKDQALALRWTRDNIRAFGGDPDAITLFGESAGGVSAHYMQVSPLCKGMFRGVIASSGNALLPWGHTTHRYVDVARALAKALGVPDNGTLEELAAALRGVNANKLCLVAARLERVFDTAADQLMFLPVVEPEGPGAFLTELPEEVFAAGRHHDVPLMTGVSTGERFGLLICTYHAGCSIADGEENEFIEKVNHIPAYFLPNDLYAALEPEQRKQCNRELVEHYVGDKPFTREVYPEFLELWGDSMFMSRVPLAAHMNAAHSKSPVYVWRFSFVGKNNLFKWILSSRFRDCRPIEGDRRGEARRAVHGVRRGGPACSACSASHSALHALFPVAGVAHGDFLCYICLMRLLPGSHMAEGSREDLCRKRLVDVCVNFVKWG</sequence>
<accession>A0AAV7XBF4</accession>
<evidence type="ECO:0000313" key="7">
    <source>
        <dbReference type="EMBL" id="KAJ1523369.1"/>
    </source>
</evidence>
<dbReference type="PANTHER" id="PTHR11559">
    <property type="entry name" value="CARBOXYLESTERASE"/>
    <property type="match status" value="1"/>
</dbReference>
<feature type="domain" description="Carboxylesterase type B" evidence="6">
    <location>
        <begin position="131"/>
        <end position="693"/>
    </location>
</feature>
<evidence type="ECO:0000256" key="5">
    <source>
        <dbReference type="RuleBase" id="RU361235"/>
    </source>
</evidence>
<keyword evidence="8" id="KW-1185">Reference proteome</keyword>
<evidence type="ECO:0000256" key="4">
    <source>
        <dbReference type="ARBA" id="ARBA00023180"/>
    </source>
</evidence>
<dbReference type="InterPro" id="IPR019819">
    <property type="entry name" value="Carboxylesterase_B_CS"/>
</dbReference>
<dbReference type="PROSITE" id="PS00941">
    <property type="entry name" value="CARBOXYLESTERASE_B_2"/>
    <property type="match status" value="1"/>
</dbReference>
<name>A0AAV7XBF4_9NEOP</name>
<dbReference type="InterPro" id="IPR019826">
    <property type="entry name" value="Carboxylesterase_B_AS"/>
</dbReference>
<proteinExistence type="inferred from homology"/>
<dbReference type="GO" id="GO:0052689">
    <property type="term" value="F:carboxylic ester hydrolase activity"/>
    <property type="evidence" value="ECO:0007669"/>
    <property type="project" value="UniProtKB-KW"/>
</dbReference>
<dbReference type="Pfam" id="PF00135">
    <property type="entry name" value="COesterase"/>
    <property type="match status" value="1"/>
</dbReference>
<dbReference type="AlphaFoldDB" id="A0AAV7XBF4"/>